<proteinExistence type="predicted"/>
<accession>A0ACC3TUT2</accession>
<evidence type="ECO:0000313" key="2">
    <source>
        <dbReference type="Proteomes" id="UP001489719"/>
    </source>
</evidence>
<reference evidence="2" key="1">
    <citation type="journal article" date="2024" name="Front. Bioeng. Biotechnol.">
        <title>Genome-scale model development and genomic sequencing of the oleaginous clade Lipomyces.</title>
        <authorList>
            <person name="Czajka J.J."/>
            <person name="Han Y."/>
            <person name="Kim J."/>
            <person name="Mondo S.J."/>
            <person name="Hofstad B.A."/>
            <person name="Robles A."/>
            <person name="Haridas S."/>
            <person name="Riley R."/>
            <person name="LaButti K."/>
            <person name="Pangilinan J."/>
            <person name="Andreopoulos W."/>
            <person name="Lipzen A."/>
            <person name="Yan J."/>
            <person name="Wang M."/>
            <person name="Ng V."/>
            <person name="Grigoriev I.V."/>
            <person name="Spatafora J.W."/>
            <person name="Magnuson J.K."/>
            <person name="Baker S.E."/>
            <person name="Pomraning K.R."/>
        </authorList>
    </citation>
    <scope>NUCLEOTIDE SEQUENCE [LARGE SCALE GENOMIC DNA]</scope>
    <source>
        <strain evidence="2">CBS 10300</strain>
    </source>
</reference>
<keyword evidence="2" id="KW-1185">Reference proteome</keyword>
<name>A0ACC3TUT2_9ASCO</name>
<dbReference type="Proteomes" id="UP001489719">
    <property type="component" value="Unassembled WGS sequence"/>
</dbReference>
<sequence length="111" mass="12689">MISIEVGTSETYDKLLDDKNMWINGKGVNVVKLVCFEESPPFKNPDTRMNIAGVDEELETMAQSLAETVEANIGINYYGPLEYRHHTWVGELNKAFIEVWRQDDGYFLIAD</sequence>
<evidence type="ECO:0000313" key="1">
    <source>
        <dbReference type="EMBL" id="KAK9324939.1"/>
    </source>
</evidence>
<gene>
    <name evidence="1" type="ORF">V1517DRAFT_23708</name>
</gene>
<comment type="caution">
    <text evidence="1">The sequence shown here is derived from an EMBL/GenBank/DDBJ whole genome shotgun (WGS) entry which is preliminary data.</text>
</comment>
<organism evidence="1 2">
    <name type="scientific">Lipomyces orientalis</name>
    <dbReference type="NCBI Taxonomy" id="1233043"/>
    <lineage>
        <taxon>Eukaryota</taxon>
        <taxon>Fungi</taxon>
        <taxon>Dikarya</taxon>
        <taxon>Ascomycota</taxon>
        <taxon>Saccharomycotina</taxon>
        <taxon>Lipomycetes</taxon>
        <taxon>Lipomycetales</taxon>
        <taxon>Lipomycetaceae</taxon>
        <taxon>Lipomyces</taxon>
    </lineage>
</organism>
<protein>
    <submittedName>
        <fullName evidence="1">Uncharacterized protein</fullName>
    </submittedName>
</protein>
<dbReference type="EMBL" id="MU970045">
    <property type="protein sequence ID" value="KAK9324939.1"/>
    <property type="molecule type" value="Genomic_DNA"/>
</dbReference>